<protein>
    <submittedName>
        <fullName evidence="4">GNAT family acetyltransferase</fullName>
    </submittedName>
</protein>
<dbReference type="InterPro" id="IPR016181">
    <property type="entry name" value="Acyl_CoA_acyltransferase"/>
</dbReference>
<dbReference type="STRING" id="1489064.WH96_05380"/>
<dbReference type="OrthoDB" id="9797456at2"/>
<dbReference type="PANTHER" id="PTHR43877">
    <property type="entry name" value="AMINOALKYLPHOSPHONATE N-ACETYLTRANSFERASE-RELATED-RELATED"/>
    <property type="match status" value="1"/>
</dbReference>
<evidence type="ECO:0000256" key="1">
    <source>
        <dbReference type="ARBA" id="ARBA00022679"/>
    </source>
</evidence>
<dbReference type="AlphaFoldDB" id="A0A0H2MH58"/>
<dbReference type="EMBL" id="LAQL01000003">
    <property type="protein sequence ID" value="KLN61738.1"/>
    <property type="molecule type" value="Genomic_DNA"/>
</dbReference>
<comment type="caution">
    <text evidence="4">The sequence shown here is derived from an EMBL/GenBank/DDBJ whole genome shotgun (WGS) entry which is preliminary data.</text>
</comment>
<evidence type="ECO:0000313" key="4">
    <source>
        <dbReference type="EMBL" id="KLN61738.1"/>
    </source>
</evidence>
<sequence>MLITRPIENRDLDLICEHRHKMFQASGKPREEELAAMDLPFREWLEPRLNDGRYFGFVVESEDEAIGGIGLMVIDWPPHPWHPQDDRRGYVLNMFVEPDYRGQGIATDLMKMADAEFQRRGISYAILHATSKGRPLYEHLGWSGTTEMAKQY</sequence>
<keyword evidence="2" id="KW-0012">Acyltransferase</keyword>
<organism evidence="4 5">
    <name type="scientific">Kiloniella spongiae</name>
    <dbReference type="NCBI Taxonomy" id="1489064"/>
    <lineage>
        <taxon>Bacteria</taxon>
        <taxon>Pseudomonadati</taxon>
        <taxon>Pseudomonadota</taxon>
        <taxon>Alphaproteobacteria</taxon>
        <taxon>Rhodospirillales</taxon>
        <taxon>Kiloniellaceae</taxon>
        <taxon>Kiloniella</taxon>
    </lineage>
</organism>
<accession>A0A0H2MH58</accession>
<dbReference type="CDD" id="cd04301">
    <property type="entry name" value="NAT_SF"/>
    <property type="match status" value="1"/>
</dbReference>
<evidence type="ECO:0000313" key="5">
    <source>
        <dbReference type="Proteomes" id="UP000035444"/>
    </source>
</evidence>
<dbReference type="GO" id="GO:0016747">
    <property type="term" value="F:acyltransferase activity, transferring groups other than amino-acyl groups"/>
    <property type="evidence" value="ECO:0007669"/>
    <property type="project" value="InterPro"/>
</dbReference>
<proteinExistence type="predicted"/>
<dbReference type="Pfam" id="PF00583">
    <property type="entry name" value="Acetyltransf_1"/>
    <property type="match status" value="1"/>
</dbReference>
<gene>
    <name evidence="4" type="ORF">WH96_05380</name>
</gene>
<evidence type="ECO:0000256" key="2">
    <source>
        <dbReference type="ARBA" id="ARBA00023315"/>
    </source>
</evidence>
<dbReference type="PROSITE" id="PS51186">
    <property type="entry name" value="GNAT"/>
    <property type="match status" value="1"/>
</dbReference>
<dbReference type="SUPFAM" id="SSF55729">
    <property type="entry name" value="Acyl-CoA N-acyltransferases (Nat)"/>
    <property type="match status" value="1"/>
</dbReference>
<dbReference type="RefSeq" id="WP_047763074.1">
    <property type="nucleotide sequence ID" value="NZ_LAQL01000003.1"/>
</dbReference>
<dbReference type="InterPro" id="IPR000182">
    <property type="entry name" value="GNAT_dom"/>
</dbReference>
<keyword evidence="1 4" id="KW-0808">Transferase</keyword>
<dbReference type="Proteomes" id="UP000035444">
    <property type="component" value="Unassembled WGS sequence"/>
</dbReference>
<keyword evidence="5" id="KW-1185">Reference proteome</keyword>
<reference evidence="4 5" key="1">
    <citation type="submission" date="2015-03" db="EMBL/GenBank/DDBJ databases">
        <title>Genome Sequence of Kiloniella spongiae MEBiC09566, isolated from a marine sponge.</title>
        <authorList>
            <person name="Shao Z."/>
            <person name="Wang L."/>
            <person name="Li X."/>
        </authorList>
    </citation>
    <scope>NUCLEOTIDE SEQUENCE [LARGE SCALE GENOMIC DNA]</scope>
    <source>
        <strain evidence="4 5">MEBiC09566</strain>
    </source>
</reference>
<feature type="domain" description="N-acetyltransferase" evidence="3">
    <location>
        <begin position="2"/>
        <end position="152"/>
    </location>
</feature>
<dbReference type="InterPro" id="IPR050832">
    <property type="entry name" value="Bact_Acetyltransf"/>
</dbReference>
<evidence type="ECO:0000259" key="3">
    <source>
        <dbReference type="PROSITE" id="PS51186"/>
    </source>
</evidence>
<dbReference type="PATRIC" id="fig|1489064.4.peg.2287"/>
<dbReference type="Gene3D" id="3.40.630.30">
    <property type="match status" value="1"/>
</dbReference>
<name>A0A0H2MH58_9PROT</name>